<dbReference type="EMBL" id="KN832890">
    <property type="protein sequence ID" value="KIM94455.1"/>
    <property type="molecule type" value="Genomic_DNA"/>
</dbReference>
<feature type="transmembrane region" description="Helical" evidence="7">
    <location>
        <begin position="341"/>
        <end position="361"/>
    </location>
</feature>
<evidence type="ECO:0000256" key="8">
    <source>
        <dbReference type="SAM" id="SignalP"/>
    </source>
</evidence>
<evidence type="ECO:0000256" key="4">
    <source>
        <dbReference type="ARBA" id="ARBA00022692"/>
    </source>
</evidence>
<dbReference type="PANTHER" id="PTHR23501">
    <property type="entry name" value="MAJOR FACILITATOR SUPERFAMILY"/>
    <property type="match status" value="1"/>
</dbReference>
<keyword evidence="6 7" id="KW-0472">Membrane</keyword>
<evidence type="ECO:0000256" key="3">
    <source>
        <dbReference type="ARBA" id="ARBA00022448"/>
    </source>
</evidence>
<keyword evidence="3" id="KW-0813">Transport</keyword>
<dbReference type="OrthoDB" id="10021397at2759"/>
<organism evidence="10 11">
    <name type="scientific">Oidiodendron maius (strain Zn)</name>
    <dbReference type="NCBI Taxonomy" id="913774"/>
    <lineage>
        <taxon>Eukaryota</taxon>
        <taxon>Fungi</taxon>
        <taxon>Dikarya</taxon>
        <taxon>Ascomycota</taxon>
        <taxon>Pezizomycotina</taxon>
        <taxon>Leotiomycetes</taxon>
        <taxon>Leotiomycetes incertae sedis</taxon>
        <taxon>Myxotrichaceae</taxon>
        <taxon>Oidiodendron</taxon>
    </lineage>
</organism>
<dbReference type="SUPFAM" id="SSF103473">
    <property type="entry name" value="MFS general substrate transporter"/>
    <property type="match status" value="1"/>
</dbReference>
<evidence type="ECO:0000256" key="6">
    <source>
        <dbReference type="ARBA" id="ARBA00023136"/>
    </source>
</evidence>
<evidence type="ECO:0000259" key="9">
    <source>
        <dbReference type="PROSITE" id="PS50850"/>
    </source>
</evidence>
<feature type="chain" id="PRO_5002177627" description="Major facilitator superfamily (MFS) profile domain-containing protein" evidence="8">
    <location>
        <begin position="17"/>
        <end position="514"/>
    </location>
</feature>
<feature type="transmembrane region" description="Helical" evidence="7">
    <location>
        <begin position="203"/>
        <end position="223"/>
    </location>
</feature>
<sequence>MSKWVWFSVCIGWCLGSLLYGLDTTIAADVQGSILESLGEIEKLSWVGSGFPMGSVATILLLGYCYGLFQIKWVYLGSIVLFEIGSAICGAAPTMDALIVGRVLAGIGGAGMYLGCLTYIAMFTSLKERSLYNALAGFCWGVGCILGPVIGGAFADSNATWRWAFYINLVLAAVSAPIYIFCFPRCDPHPNLIAKEKWKKVDWLGAFLMMTLICLLTIVLSFAGSTWRWQSGGSIALWVLFGLSLIAFSLQQTFAIFTTEEHRLFPVQFLKSRTLILFYFGTEAAGTGLFITIYYVPLYFQFTKDDSAIEAAVRLLPFITVVIFFIMFSGALLPMFAWYNAWYLISGAFILIGSSLMLRVTQTTHAAAIYGFEIIIAIGTGLSVQIGYSLASAKVKPHEVAQAIGFINVAQIGSVSIALSISGSIFQNMGFKHLQDSLAPYNFTESQLRLALSGAQSTLFSNSSAQVKELAIGAVTRTISSIYGLLIAAGVLMVMSAIFMKREKLQLTHSVAGG</sequence>
<feature type="transmembrane region" description="Helical" evidence="7">
    <location>
        <begin position="403"/>
        <end position="426"/>
    </location>
</feature>
<evidence type="ECO:0000313" key="10">
    <source>
        <dbReference type="EMBL" id="KIM94455.1"/>
    </source>
</evidence>
<evidence type="ECO:0000313" key="11">
    <source>
        <dbReference type="Proteomes" id="UP000054321"/>
    </source>
</evidence>
<keyword evidence="4 7" id="KW-0812">Transmembrane</keyword>
<feature type="transmembrane region" description="Helical" evidence="7">
    <location>
        <begin position="367"/>
        <end position="391"/>
    </location>
</feature>
<feature type="transmembrane region" description="Helical" evidence="7">
    <location>
        <begin position="277"/>
        <end position="295"/>
    </location>
</feature>
<dbReference type="InterPro" id="IPR036259">
    <property type="entry name" value="MFS_trans_sf"/>
</dbReference>
<evidence type="ECO:0000256" key="1">
    <source>
        <dbReference type="ARBA" id="ARBA00004141"/>
    </source>
</evidence>
<feature type="transmembrane region" description="Helical" evidence="7">
    <location>
        <begin position="73"/>
        <end position="93"/>
    </location>
</feature>
<dbReference type="PROSITE" id="PS50850">
    <property type="entry name" value="MFS"/>
    <property type="match status" value="1"/>
</dbReference>
<feature type="transmembrane region" description="Helical" evidence="7">
    <location>
        <begin position="235"/>
        <end position="257"/>
    </location>
</feature>
<feature type="transmembrane region" description="Helical" evidence="7">
    <location>
        <begin position="315"/>
        <end position="334"/>
    </location>
</feature>
<reference evidence="11" key="2">
    <citation type="submission" date="2015-01" db="EMBL/GenBank/DDBJ databases">
        <title>Evolutionary Origins and Diversification of the Mycorrhizal Mutualists.</title>
        <authorList>
            <consortium name="DOE Joint Genome Institute"/>
            <consortium name="Mycorrhizal Genomics Consortium"/>
            <person name="Kohler A."/>
            <person name="Kuo A."/>
            <person name="Nagy L.G."/>
            <person name="Floudas D."/>
            <person name="Copeland A."/>
            <person name="Barry K.W."/>
            <person name="Cichocki N."/>
            <person name="Veneault-Fourrey C."/>
            <person name="LaButti K."/>
            <person name="Lindquist E.A."/>
            <person name="Lipzen A."/>
            <person name="Lundell T."/>
            <person name="Morin E."/>
            <person name="Murat C."/>
            <person name="Riley R."/>
            <person name="Ohm R."/>
            <person name="Sun H."/>
            <person name="Tunlid A."/>
            <person name="Henrissat B."/>
            <person name="Grigoriev I.V."/>
            <person name="Hibbett D.S."/>
            <person name="Martin F."/>
        </authorList>
    </citation>
    <scope>NUCLEOTIDE SEQUENCE [LARGE SCALE GENOMIC DNA]</scope>
    <source>
        <strain evidence="11">Zn</strain>
    </source>
</reference>
<keyword evidence="11" id="KW-1185">Reference proteome</keyword>
<gene>
    <name evidence="10" type="ORF">OIDMADRAFT_45814</name>
</gene>
<dbReference type="HOGENOM" id="CLU_000960_22_1_1"/>
<evidence type="ECO:0000256" key="7">
    <source>
        <dbReference type="SAM" id="Phobius"/>
    </source>
</evidence>
<dbReference type="InterPro" id="IPR011701">
    <property type="entry name" value="MFS"/>
</dbReference>
<dbReference type="Gene3D" id="1.20.1250.20">
    <property type="entry name" value="MFS general substrate transporter like domains"/>
    <property type="match status" value="1"/>
</dbReference>
<feature type="signal peptide" evidence="8">
    <location>
        <begin position="1"/>
        <end position="16"/>
    </location>
</feature>
<keyword evidence="8" id="KW-0732">Signal</keyword>
<dbReference type="InParanoid" id="A0A0C3GE77"/>
<feature type="transmembrane region" description="Helical" evidence="7">
    <location>
        <begin position="99"/>
        <end position="122"/>
    </location>
</feature>
<proteinExistence type="inferred from homology"/>
<dbReference type="PANTHER" id="PTHR23501:SF12">
    <property type="entry name" value="MAJOR FACILITATOR SUPERFAMILY (MFS) PROFILE DOMAIN-CONTAINING PROTEIN-RELATED"/>
    <property type="match status" value="1"/>
</dbReference>
<dbReference type="Proteomes" id="UP000054321">
    <property type="component" value="Unassembled WGS sequence"/>
</dbReference>
<dbReference type="GO" id="GO:0005886">
    <property type="term" value="C:plasma membrane"/>
    <property type="evidence" value="ECO:0007669"/>
    <property type="project" value="TreeGrafter"/>
</dbReference>
<evidence type="ECO:0000256" key="5">
    <source>
        <dbReference type="ARBA" id="ARBA00022989"/>
    </source>
</evidence>
<dbReference type="Pfam" id="PF07690">
    <property type="entry name" value="MFS_1"/>
    <property type="match status" value="1"/>
</dbReference>
<feature type="transmembrane region" description="Helical" evidence="7">
    <location>
        <begin position="45"/>
        <end position="66"/>
    </location>
</feature>
<protein>
    <recommendedName>
        <fullName evidence="9">Major facilitator superfamily (MFS) profile domain-containing protein</fullName>
    </recommendedName>
</protein>
<dbReference type="AlphaFoldDB" id="A0A0C3GE77"/>
<comment type="subcellular location">
    <subcellularLocation>
        <location evidence="1">Membrane</location>
        <topology evidence="1">Multi-pass membrane protein</topology>
    </subcellularLocation>
</comment>
<dbReference type="InterPro" id="IPR020846">
    <property type="entry name" value="MFS_dom"/>
</dbReference>
<keyword evidence="5 7" id="KW-1133">Transmembrane helix</keyword>
<feature type="transmembrane region" description="Helical" evidence="7">
    <location>
        <begin position="134"/>
        <end position="155"/>
    </location>
</feature>
<dbReference type="GO" id="GO:0022857">
    <property type="term" value="F:transmembrane transporter activity"/>
    <property type="evidence" value="ECO:0007669"/>
    <property type="project" value="InterPro"/>
</dbReference>
<accession>A0A0C3GE77</accession>
<evidence type="ECO:0000256" key="2">
    <source>
        <dbReference type="ARBA" id="ARBA00007520"/>
    </source>
</evidence>
<feature type="transmembrane region" description="Helical" evidence="7">
    <location>
        <begin position="482"/>
        <end position="500"/>
    </location>
</feature>
<name>A0A0C3GE77_OIDMZ</name>
<feature type="transmembrane region" description="Helical" evidence="7">
    <location>
        <begin position="161"/>
        <end position="182"/>
    </location>
</feature>
<feature type="domain" description="Major facilitator superfamily (MFS) profile" evidence="9">
    <location>
        <begin position="9"/>
        <end position="505"/>
    </location>
</feature>
<comment type="similarity">
    <text evidence="2">Belongs to the major facilitator superfamily. TCR/Tet family.</text>
</comment>
<reference evidence="10 11" key="1">
    <citation type="submission" date="2014-04" db="EMBL/GenBank/DDBJ databases">
        <authorList>
            <consortium name="DOE Joint Genome Institute"/>
            <person name="Kuo A."/>
            <person name="Martino E."/>
            <person name="Perotto S."/>
            <person name="Kohler A."/>
            <person name="Nagy L.G."/>
            <person name="Floudas D."/>
            <person name="Copeland A."/>
            <person name="Barry K.W."/>
            <person name="Cichocki N."/>
            <person name="Veneault-Fourrey C."/>
            <person name="LaButti K."/>
            <person name="Lindquist E.A."/>
            <person name="Lipzen A."/>
            <person name="Lundell T."/>
            <person name="Morin E."/>
            <person name="Murat C."/>
            <person name="Sun H."/>
            <person name="Tunlid A."/>
            <person name="Henrissat B."/>
            <person name="Grigoriev I.V."/>
            <person name="Hibbett D.S."/>
            <person name="Martin F."/>
            <person name="Nordberg H.P."/>
            <person name="Cantor M.N."/>
            <person name="Hua S.X."/>
        </authorList>
    </citation>
    <scope>NUCLEOTIDE SEQUENCE [LARGE SCALE GENOMIC DNA]</scope>
    <source>
        <strain evidence="10 11">Zn</strain>
    </source>
</reference>